<sequence>MMAGAITDQRRAALTLMQAQQRRAERDRRQLDHIHRETLRLVTALAHDLRHPVEAIRILAQPLTQEPEPVRGTAGLILEAVQTAATCSITCWRARGSTEKRHKGASARSRPPRC</sequence>
<accession>A0A0F3INS6</accession>
<dbReference type="Proteomes" id="UP000033774">
    <property type="component" value="Unassembled WGS sequence"/>
</dbReference>
<dbReference type="InterPro" id="IPR036097">
    <property type="entry name" value="HisK_dim/P_sf"/>
</dbReference>
<evidence type="ECO:0000313" key="2">
    <source>
        <dbReference type="Proteomes" id="UP000033774"/>
    </source>
</evidence>
<proteinExistence type="predicted"/>
<dbReference type="SUPFAM" id="SSF47384">
    <property type="entry name" value="Homodimeric domain of signal transducing histidine kinase"/>
    <property type="match status" value="1"/>
</dbReference>
<reference evidence="1 2" key="1">
    <citation type="submission" date="2015-03" db="EMBL/GenBank/DDBJ databases">
        <title>Draft genome sequence of Elstera litoralis.</title>
        <authorList>
            <person name="Rahalkar M.C."/>
            <person name="Dhakephalkar P.K."/>
            <person name="Pore S.D."/>
            <person name="Arora P."/>
            <person name="Kapse N.G."/>
            <person name="Pandit P.S."/>
        </authorList>
    </citation>
    <scope>NUCLEOTIDE SEQUENCE [LARGE SCALE GENOMIC DNA]</scope>
    <source>
        <strain evidence="1 2">Dia-1</strain>
    </source>
</reference>
<dbReference type="Gene3D" id="1.10.287.130">
    <property type="match status" value="1"/>
</dbReference>
<evidence type="ECO:0008006" key="3">
    <source>
        <dbReference type="Google" id="ProtNLM"/>
    </source>
</evidence>
<keyword evidence="2" id="KW-1185">Reference proteome</keyword>
<feature type="non-terminal residue" evidence="1">
    <location>
        <position position="114"/>
    </location>
</feature>
<gene>
    <name evidence="1" type="ORF">VZ95_17995</name>
</gene>
<dbReference type="AlphaFoldDB" id="A0A0F3INS6"/>
<dbReference type="RefSeq" id="WP_045777086.1">
    <property type="nucleotide sequence ID" value="NZ_LAJY01000596.1"/>
</dbReference>
<dbReference type="EMBL" id="LAJY01000596">
    <property type="protein sequence ID" value="KJV08411.1"/>
    <property type="molecule type" value="Genomic_DNA"/>
</dbReference>
<organism evidence="1 2">
    <name type="scientific">Elstera litoralis</name>
    <dbReference type="NCBI Taxonomy" id="552518"/>
    <lineage>
        <taxon>Bacteria</taxon>
        <taxon>Pseudomonadati</taxon>
        <taxon>Pseudomonadota</taxon>
        <taxon>Alphaproteobacteria</taxon>
        <taxon>Rhodospirillales</taxon>
        <taxon>Rhodospirillaceae</taxon>
        <taxon>Elstera</taxon>
    </lineage>
</organism>
<evidence type="ECO:0000313" key="1">
    <source>
        <dbReference type="EMBL" id="KJV08411.1"/>
    </source>
</evidence>
<name>A0A0F3INS6_9PROT</name>
<protein>
    <recommendedName>
        <fullName evidence="3">Signal transduction histidine kinase dimerisation/phosphoacceptor domain-containing protein</fullName>
    </recommendedName>
</protein>
<comment type="caution">
    <text evidence="1">The sequence shown here is derived from an EMBL/GenBank/DDBJ whole genome shotgun (WGS) entry which is preliminary data.</text>
</comment>
<dbReference type="GO" id="GO:0000155">
    <property type="term" value="F:phosphorelay sensor kinase activity"/>
    <property type="evidence" value="ECO:0007669"/>
    <property type="project" value="InterPro"/>
</dbReference>